<dbReference type="KEGG" id="cin:100181536"/>
<feature type="region of interest" description="Disordered" evidence="1">
    <location>
        <begin position="96"/>
        <end position="157"/>
    </location>
</feature>
<reference evidence="2" key="3">
    <citation type="submission" date="2025-08" db="UniProtKB">
        <authorList>
            <consortium name="Ensembl"/>
        </authorList>
    </citation>
    <scope>IDENTIFICATION</scope>
</reference>
<evidence type="ECO:0000313" key="2">
    <source>
        <dbReference type="Ensembl" id="ENSCINP00000023867.2"/>
    </source>
</evidence>
<reference evidence="3" key="1">
    <citation type="journal article" date="2002" name="Science">
        <title>The draft genome of Ciona intestinalis: insights into chordate and vertebrate origins.</title>
        <authorList>
            <person name="Dehal P."/>
            <person name="Satou Y."/>
            <person name="Campbell R.K."/>
            <person name="Chapman J."/>
            <person name="Degnan B."/>
            <person name="De Tomaso A."/>
            <person name="Davidson B."/>
            <person name="Di Gregorio A."/>
            <person name="Gelpke M."/>
            <person name="Goodstein D.M."/>
            <person name="Harafuji N."/>
            <person name="Hastings K.E."/>
            <person name="Ho I."/>
            <person name="Hotta K."/>
            <person name="Huang W."/>
            <person name="Kawashima T."/>
            <person name="Lemaire P."/>
            <person name="Martinez D."/>
            <person name="Meinertzhagen I.A."/>
            <person name="Necula S."/>
            <person name="Nonaka M."/>
            <person name="Putnam N."/>
            <person name="Rash S."/>
            <person name="Saiga H."/>
            <person name="Satake M."/>
            <person name="Terry A."/>
            <person name="Yamada L."/>
            <person name="Wang H.G."/>
            <person name="Awazu S."/>
            <person name="Azumi K."/>
            <person name="Boore J."/>
            <person name="Branno M."/>
            <person name="Chin-Bow S."/>
            <person name="DeSantis R."/>
            <person name="Doyle S."/>
            <person name="Francino P."/>
            <person name="Keys D.N."/>
            <person name="Haga S."/>
            <person name="Hayashi H."/>
            <person name="Hino K."/>
            <person name="Imai K.S."/>
            <person name="Inaba K."/>
            <person name="Kano S."/>
            <person name="Kobayashi K."/>
            <person name="Kobayashi M."/>
            <person name="Lee B.I."/>
            <person name="Makabe K.W."/>
            <person name="Manohar C."/>
            <person name="Matassi G."/>
            <person name="Medina M."/>
            <person name="Mochizuki Y."/>
            <person name="Mount S."/>
            <person name="Morishita T."/>
            <person name="Miura S."/>
            <person name="Nakayama A."/>
            <person name="Nishizaka S."/>
            <person name="Nomoto H."/>
            <person name="Ohta F."/>
            <person name="Oishi K."/>
            <person name="Rigoutsos I."/>
            <person name="Sano M."/>
            <person name="Sasaki A."/>
            <person name="Sasakura Y."/>
            <person name="Shoguchi E."/>
            <person name="Shin-i T."/>
            <person name="Spagnuolo A."/>
            <person name="Stainier D."/>
            <person name="Suzuki M.M."/>
            <person name="Tassy O."/>
            <person name="Takatori N."/>
            <person name="Tokuoka M."/>
            <person name="Yagi K."/>
            <person name="Yoshizaki F."/>
            <person name="Wada S."/>
            <person name="Zhang C."/>
            <person name="Hyatt P.D."/>
            <person name="Larimer F."/>
            <person name="Detter C."/>
            <person name="Doggett N."/>
            <person name="Glavina T."/>
            <person name="Hawkins T."/>
            <person name="Richardson P."/>
            <person name="Lucas S."/>
            <person name="Kohara Y."/>
            <person name="Levine M."/>
            <person name="Satoh N."/>
            <person name="Rokhsar D.S."/>
        </authorList>
    </citation>
    <scope>NUCLEOTIDE SEQUENCE [LARGE SCALE GENOMIC DNA]</scope>
</reference>
<dbReference type="RefSeq" id="XP_002130887.1">
    <property type="nucleotide sequence ID" value="XM_002130851.5"/>
</dbReference>
<dbReference type="Ensembl" id="ENSCINT00000024113.2">
    <property type="protein sequence ID" value="ENSCINP00000023867.2"/>
    <property type="gene ID" value="ENSCING00000012889.2"/>
</dbReference>
<accession>A0A1W2WL08</accession>
<sequence>MTMGTTFSRCIYSKPSKPFSTSSLQRDEDLMIIRNHPNRVRRRSSVAPTTPRIVEDKILEELCFGTDTEPDVPADRMKGRDILKLIRKVSTSDALAGIMKDQNTSATDTIKDFQTSSASSMGSSSQSTSSPKTKNRGSLTRADEASLDEIIRSISEM</sequence>
<dbReference type="HOGENOM" id="CLU_141700_0_0_1"/>
<feature type="compositionally biased region" description="Low complexity" evidence="1">
    <location>
        <begin position="116"/>
        <end position="130"/>
    </location>
</feature>
<keyword evidence="3" id="KW-1185">Reference proteome</keyword>
<accession>F6PU57</accession>
<dbReference type="GeneID" id="100181536"/>
<dbReference type="OrthoDB" id="10540664at2759"/>
<organism evidence="2 3">
    <name type="scientific">Ciona intestinalis</name>
    <name type="common">Transparent sea squirt</name>
    <name type="synonym">Ascidia intestinalis</name>
    <dbReference type="NCBI Taxonomy" id="7719"/>
    <lineage>
        <taxon>Eukaryota</taxon>
        <taxon>Metazoa</taxon>
        <taxon>Chordata</taxon>
        <taxon>Tunicata</taxon>
        <taxon>Ascidiacea</taxon>
        <taxon>Phlebobranchia</taxon>
        <taxon>Cionidae</taxon>
        <taxon>Ciona</taxon>
    </lineage>
</organism>
<dbReference type="Proteomes" id="UP000008144">
    <property type="component" value="Chromosome 9"/>
</dbReference>
<protein>
    <submittedName>
        <fullName evidence="2">Uncharacterized LOC100181536</fullName>
    </submittedName>
</protein>
<dbReference type="OMA" id="DLMIIRN"/>
<dbReference type="GeneTree" id="ENSGT00390000018611"/>
<evidence type="ECO:0000256" key="1">
    <source>
        <dbReference type="SAM" id="MobiDB-lite"/>
    </source>
</evidence>
<gene>
    <name evidence="2" type="primary">LOC100181536</name>
</gene>
<dbReference type="EMBL" id="EAAA01003000">
    <property type="status" value="NOT_ANNOTATED_CDS"/>
    <property type="molecule type" value="Genomic_DNA"/>
</dbReference>
<name>F6PU57_CIOIN</name>
<proteinExistence type="predicted"/>
<dbReference type="AlphaFoldDB" id="F6PU57"/>
<feature type="compositionally biased region" description="Polar residues" evidence="1">
    <location>
        <begin position="101"/>
        <end position="115"/>
    </location>
</feature>
<reference evidence="2" key="2">
    <citation type="journal article" date="2008" name="Genome Biol.">
        <title>Improved genome assembly and evidence-based global gene model set for the chordate Ciona intestinalis: new insight into intron and operon populations.</title>
        <authorList>
            <person name="Satou Y."/>
            <person name="Mineta K."/>
            <person name="Ogasawara M."/>
            <person name="Sasakura Y."/>
            <person name="Shoguchi E."/>
            <person name="Ueno K."/>
            <person name="Yamada L."/>
            <person name="Matsumoto J."/>
            <person name="Wasserscheid J."/>
            <person name="Dewar K."/>
            <person name="Wiley G.B."/>
            <person name="Macmil S.L."/>
            <person name="Roe B.A."/>
            <person name="Zeller R.W."/>
            <person name="Hastings K.E."/>
            <person name="Lemaire P."/>
            <person name="Lindquist E."/>
            <person name="Endo T."/>
            <person name="Hotta K."/>
            <person name="Inaba K."/>
        </authorList>
    </citation>
    <scope>NUCLEOTIDE SEQUENCE [LARGE SCALE GENOMIC DNA]</scope>
    <source>
        <strain evidence="2">wild type</strain>
    </source>
</reference>
<reference evidence="2" key="4">
    <citation type="submission" date="2025-09" db="UniProtKB">
        <authorList>
            <consortium name="Ensembl"/>
        </authorList>
    </citation>
    <scope>IDENTIFICATION</scope>
</reference>
<evidence type="ECO:0000313" key="3">
    <source>
        <dbReference type="Proteomes" id="UP000008144"/>
    </source>
</evidence>
<dbReference type="InParanoid" id="F6PU57"/>